<dbReference type="Proteomes" id="UP000298325">
    <property type="component" value="Unassembled WGS sequence"/>
</dbReference>
<dbReference type="InterPro" id="IPR011990">
    <property type="entry name" value="TPR-like_helical_dom_sf"/>
</dbReference>
<comment type="caution">
    <text evidence="3">The sequence shown here is derived from an EMBL/GenBank/DDBJ whole genome shotgun (WGS) entry which is preliminary data.</text>
</comment>
<dbReference type="RefSeq" id="WP_135804117.1">
    <property type="nucleotide sequence ID" value="NZ_SRPF01000004.1"/>
</dbReference>
<gene>
    <name evidence="3" type="ORF">E5Q11_14265</name>
</gene>
<dbReference type="Gene3D" id="3.90.70.10">
    <property type="entry name" value="Cysteine proteinases"/>
    <property type="match status" value="1"/>
</dbReference>
<feature type="signal peptide" evidence="1">
    <location>
        <begin position="1"/>
        <end position="22"/>
    </location>
</feature>
<dbReference type="InterPro" id="IPR039563">
    <property type="entry name" value="Peptidase_C39_single_dom"/>
</dbReference>
<keyword evidence="4" id="KW-1185">Reference proteome</keyword>
<feature type="chain" id="PRO_5021505256" evidence="1">
    <location>
        <begin position="23"/>
        <end position="319"/>
    </location>
</feature>
<evidence type="ECO:0000313" key="4">
    <source>
        <dbReference type="Proteomes" id="UP000298325"/>
    </source>
</evidence>
<dbReference type="EMBL" id="SRPF01000004">
    <property type="protein sequence ID" value="TGN38892.1"/>
    <property type="molecule type" value="Genomic_DNA"/>
</dbReference>
<dbReference type="CDD" id="cd02549">
    <property type="entry name" value="Peptidase_C39A"/>
    <property type="match status" value="1"/>
</dbReference>
<protein>
    <submittedName>
        <fullName evidence="3">Peptidase C39 family protein</fullName>
    </submittedName>
</protein>
<keyword evidence="1" id="KW-0732">Signal</keyword>
<dbReference type="OrthoDB" id="5611441at2"/>
<evidence type="ECO:0000313" key="3">
    <source>
        <dbReference type="EMBL" id="TGN38892.1"/>
    </source>
</evidence>
<sequence length="319" mass="34542">MIALPRVLAGTLVALFAGCASVPPWPETAGGDAGEPLVQLDVPFFPQERYQCGPAALATMLASQDIAVTADDLVPRVYLPEREGSLKVELVAAARQYGMLVYPLDRKLADIVAEVDAGHPVLVMQNLGFDWFPQWHFAVVVGYDPTEEDLILHTDTRRANRQPLSVFYRTWERAERWAAVILPPGDFPATAQALPYLEAASDLELTGQQAAAFAAYQASVSRWPDEPAPKLGMGNIAYSQERWTEAAGYYLETVASFPGLAPGWNNLAHALARSGCASQSAEALACANRLKPDTFASDLPTPPENSDFVCPTIQCPAID</sequence>
<name>A0A4Z1C1K5_9GAMM</name>
<feature type="domain" description="Peptidase C39-like" evidence="2">
    <location>
        <begin position="40"/>
        <end position="152"/>
    </location>
</feature>
<evidence type="ECO:0000259" key="2">
    <source>
        <dbReference type="Pfam" id="PF13529"/>
    </source>
</evidence>
<organism evidence="3 4">
    <name type="scientific">Marinobacter confluentis</name>
    <dbReference type="NCBI Taxonomy" id="1697557"/>
    <lineage>
        <taxon>Bacteria</taxon>
        <taxon>Pseudomonadati</taxon>
        <taxon>Pseudomonadota</taxon>
        <taxon>Gammaproteobacteria</taxon>
        <taxon>Pseudomonadales</taxon>
        <taxon>Marinobacteraceae</taxon>
        <taxon>Marinobacter</taxon>
    </lineage>
</organism>
<dbReference type="AlphaFoldDB" id="A0A4Z1C1K5"/>
<evidence type="ECO:0000256" key="1">
    <source>
        <dbReference type="SAM" id="SignalP"/>
    </source>
</evidence>
<proteinExistence type="predicted"/>
<dbReference type="SUPFAM" id="SSF48452">
    <property type="entry name" value="TPR-like"/>
    <property type="match status" value="1"/>
</dbReference>
<dbReference type="InterPro" id="IPR039564">
    <property type="entry name" value="Peptidase_C39-like"/>
</dbReference>
<accession>A0A4Z1C1K5</accession>
<dbReference type="Gene3D" id="1.25.40.10">
    <property type="entry name" value="Tetratricopeptide repeat domain"/>
    <property type="match status" value="1"/>
</dbReference>
<reference evidence="3 4" key="1">
    <citation type="submission" date="2019-04" db="EMBL/GenBank/DDBJ databases">
        <authorList>
            <person name="Park S."/>
            <person name="Yoon J.-H."/>
        </authorList>
    </citation>
    <scope>NUCLEOTIDE SEQUENCE [LARGE SCALE GENOMIC DNA]</scope>
    <source>
        <strain evidence="3 4">HJM-18</strain>
    </source>
</reference>
<dbReference type="PROSITE" id="PS51257">
    <property type="entry name" value="PROKAR_LIPOPROTEIN"/>
    <property type="match status" value="1"/>
</dbReference>
<dbReference type="NCBIfam" id="NF033920">
    <property type="entry name" value="C39_PA2778_fam"/>
    <property type="match status" value="1"/>
</dbReference>
<dbReference type="Pfam" id="PF13529">
    <property type="entry name" value="Peptidase_C39_2"/>
    <property type="match status" value="1"/>
</dbReference>